<feature type="compositionally biased region" description="Polar residues" evidence="1">
    <location>
        <begin position="33"/>
        <end position="45"/>
    </location>
</feature>
<proteinExistence type="predicted"/>
<protein>
    <submittedName>
        <fullName evidence="2">Uncharacterized protein</fullName>
    </submittedName>
</protein>
<dbReference type="Proteomes" id="UP000838686">
    <property type="component" value="Unassembled WGS sequence"/>
</dbReference>
<feature type="compositionally biased region" description="Basic and acidic residues" evidence="1">
    <location>
        <begin position="1"/>
        <end position="13"/>
    </location>
</feature>
<evidence type="ECO:0000256" key="1">
    <source>
        <dbReference type="SAM" id="MobiDB-lite"/>
    </source>
</evidence>
<dbReference type="RefSeq" id="WP_236340750.1">
    <property type="nucleotide sequence ID" value="NZ_CAKMMF010000009.1"/>
</dbReference>
<reference evidence="2" key="1">
    <citation type="submission" date="2022-01" db="EMBL/GenBank/DDBJ databases">
        <authorList>
            <person name="Criscuolo A."/>
        </authorList>
    </citation>
    <scope>NUCLEOTIDE SEQUENCE</scope>
    <source>
        <strain evidence="2">CIP111893</strain>
    </source>
</reference>
<sequence length="45" mass="5200">MPFNKSEKKDNQRNEASFEEPAITTKPEKTGQRPPSLNNINKQQQ</sequence>
<comment type="caution">
    <text evidence="2">The sequence shown here is derived from an EMBL/GenBank/DDBJ whole genome shotgun (WGS) entry which is preliminary data.</text>
</comment>
<gene>
    <name evidence="2" type="ORF">PAECIP111893_01952</name>
</gene>
<accession>A0ABN8G988</accession>
<organism evidence="2 3">
    <name type="scientific">Paenibacillus plantiphilus</name>
    <dbReference type="NCBI Taxonomy" id="2905650"/>
    <lineage>
        <taxon>Bacteria</taxon>
        <taxon>Bacillati</taxon>
        <taxon>Bacillota</taxon>
        <taxon>Bacilli</taxon>
        <taxon>Bacillales</taxon>
        <taxon>Paenibacillaceae</taxon>
        <taxon>Paenibacillus</taxon>
    </lineage>
</organism>
<dbReference type="EMBL" id="CAKMMF010000009">
    <property type="protein sequence ID" value="CAH1203364.1"/>
    <property type="molecule type" value="Genomic_DNA"/>
</dbReference>
<name>A0ABN8G988_9BACL</name>
<keyword evidence="3" id="KW-1185">Reference proteome</keyword>
<evidence type="ECO:0000313" key="3">
    <source>
        <dbReference type="Proteomes" id="UP000838686"/>
    </source>
</evidence>
<feature type="region of interest" description="Disordered" evidence="1">
    <location>
        <begin position="1"/>
        <end position="45"/>
    </location>
</feature>
<evidence type="ECO:0000313" key="2">
    <source>
        <dbReference type="EMBL" id="CAH1203364.1"/>
    </source>
</evidence>